<dbReference type="EMBL" id="MFGL01000025">
    <property type="protein sequence ID" value="OGF40418.1"/>
    <property type="molecule type" value="Genomic_DNA"/>
</dbReference>
<reference evidence="3 4" key="1">
    <citation type="journal article" date="2016" name="Nat. Commun.">
        <title>Thousands of microbial genomes shed light on interconnected biogeochemical processes in an aquifer system.</title>
        <authorList>
            <person name="Anantharaman K."/>
            <person name="Brown C.T."/>
            <person name="Hug L.A."/>
            <person name="Sharon I."/>
            <person name="Castelle C.J."/>
            <person name="Probst A.J."/>
            <person name="Thomas B.C."/>
            <person name="Singh A."/>
            <person name="Wilkins M.J."/>
            <person name="Karaoz U."/>
            <person name="Brodie E.L."/>
            <person name="Williams K.H."/>
            <person name="Hubbard S.S."/>
            <person name="Banfield J.F."/>
        </authorList>
    </citation>
    <scope>NUCLEOTIDE SEQUENCE [LARGE SCALE GENOMIC DNA]</scope>
</reference>
<comment type="caution">
    <text evidence="3">The sequence shown here is derived from an EMBL/GenBank/DDBJ whole genome shotgun (WGS) entry which is preliminary data.</text>
</comment>
<dbReference type="Gene3D" id="3.10.310.30">
    <property type="match status" value="1"/>
</dbReference>
<feature type="domain" description="DDH" evidence="1">
    <location>
        <begin position="19"/>
        <end position="161"/>
    </location>
</feature>
<name>A0A1F5TNH8_9BACT</name>
<evidence type="ECO:0000259" key="2">
    <source>
        <dbReference type="Pfam" id="PF02272"/>
    </source>
</evidence>
<dbReference type="InterPro" id="IPR003156">
    <property type="entry name" value="DHHA1_dom"/>
</dbReference>
<evidence type="ECO:0000313" key="3">
    <source>
        <dbReference type="EMBL" id="OGF40418.1"/>
    </source>
</evidence>
<dbReference type="SUPFAM" id="SSF64182">
    <property type="entry name" value="DHH phosphoesterases"/>
    <property type="match status" value="1"/>
</dbReference>
<dbReference type="InterPro" id="IPR038763">
    <property type="entry name" value="DHH_sf"/>
</dbReference>
<sequence>MNKDAHSHFFDTLTATTSVLVTTHENPDGDALASVCLCSEFLTAAGKSVQIFCKDVPDKSFAFLPHIEKICSKKNALALTSIDAVVVLDCASLKRTGLSDEIKNLKQPIINIDHHRSNENFGKINIIDAGAVSTTQILYELLKEQRQDITKSMATCILTGILTDSGNFAYAPTNTQTFDIAGEMLTRGANVRGIITYTQKNKRLTTLKIWGLALSRLRYNPTYDIAATVLTQQDLKQFGVSKEDLEGLSNFLNTLKDAKIILVLYELPDGRVKGSLRTAREDVDVCRLAQVFGGGGHVKAAGFEVEGRLENTASGWIVK</sequence>
<organism evidence="3 4">
    <name type="scientific">Candidatus Falkowbacteria bacterium RIFOXYC2_FULL_47_12</name>
    <dbReference type="NCBI Taxonomy" id="1798004"/>
    <lineage>
        <taxon>Bacteria</taxon>
        <taxon>Candidatus Falkowiibacteriota</taxon>
    </lineage>
</organism>
<evidence type="ECO:0000313" key="4">
    <source>
        <dbReference type="Proteomes" id="UP000177939"/>
    </source>
</evidence>
<protein>
    <recommendedName>
        <fullName evidence="5">DDH domain-containing protein</fullName>
    </recommendedName>
</protein>
<dbReference type="AlphaFoldDB" id="A0A1F5TNH8"/>
<dbReference type="Gene3D" id="3.90.1640.10">
    <property type="entry name" value="inorganic pyrophosphatase (n-terminal core)"/>
    <property type="match status" value="1"/>
</dbReference>
<evidence type="ECO:0000259" key="1">
    <source>
        <dbReference type="Pfam" id="PF01368"/>
    </source>
</evidence>
<dbReference type="PANTHER" id="PTHR47618">
    <property type="entry name" value="BIFUNCTIONAL OLIGORIBONUCLEASE AND PAP PHOSPHATASE NRNA"/>
    <property type="match status" value="1"/>
</dbReference>
<dbReference type="Pfam" id="PF02272">
    <property type="entry name" value="DHHA1"/>
    <property type="match status" value="1"/>
</dbReference>
<accession>A0A1F5TNH8</accession>
<dbReference type="GO" id="GO:0003676">
    <property type="term" value="F:nucleic acid binding"/>
    <property type="evidence" value="ECO:0007669"/>
    <property type="project" value="InterPro"/>
</dbReference>
<gene>
    <name evidence="3" type="ORF">A2477_02900</name>
</gene>
<evidence type="ECO:0008006" key="5">
    <source>
        <dbReference type="Google" id="ProtNLM"/>
    </source>
</evidence>
<dbReference type="Pfam" id="PF01368">
    <property type="entry name" value="DHH"/>
    <property type="match status" value="1"/>
</dbReference>
<feature type="domain" description="DHHA1" evidence="2">
    <location>
        <begin position="237"/>
        <end position="306"/>
    </location>
</feature>
<proteinExistence type="predicted"/>
<dbReference type="Proteomes" id="UP000177939">
    <property type="component" value="Unassembled WGS sequence"/>
</dbReference>
<dbReference type="InterPro" id="IPR051319">
    <property type="entry name" value="Oligoribo/pAp-PDE_c-di-AMP_PDE"/>
</dbReference>
<dbReference type="InterPro" id="IPR001667">
    <property type="entry name" value="DDH_dom"/>
</dbReference>
<dbReference type="PANTHER" id="PTHR47618:SF1">
    <property type="entry name" value="BIFUNCTIONAL OLIGORIBONUCLEASE AND PAP PHOSPHATASE NRNA"/>
    <property type="match status" value="1"/>
</dbReference>